<dbReference type="PRINTS" id="PR01210">
    <property type="entry name" value="GGTRANSPTASE"/>
</dbReference>
<dbReference type="STRING" id="276.THFILI_07750"/>
<dbReference type="InterPro" id="IPR052896">
    <property type="entry name" value="GGT-like_enzyme"/>
</dbReference>
<keyword evidence="2" id="KW-1185">Reference proteome</keyword>
<dbReference type="Pfam" id="PF01019">
    <property type="entry name" value="G_glu_transpept"/>
    <property type="match status" value="1"/>
</dbReference>
<sequence>MDLFRYPFPSRRTVVLGHRFGLATSQPLAALAGLEIYLQGGGAVDAALAAAIALTVVEPTSNGIGGDALAIVWDGEAQGLNSTGKSPLHLPPLSRLDERGWEAVTVPGAVAAWRALWERWGRLPFEALFAPAIRYAREGFALSPEVARSWKRAEGVYLPLEGEVHRAFREVFFPEGRAPAPGEVVRLPLHAETLEEIARTGGESFYRGALAEALLRFSEATGGYLSREDLWGHAPEWVRPLSTSYRGYTVHELPPSTQGVAVLLALNLLEGFDLKGMGEVERLHVQLEAMKLAFSDTYRHVADPAFMEVSPEAFLDKAYAEERRRLIGPAARPWPDPGLKPGGTVYLAAADGERMVSFIQSNYMGFGAGILVPGTGIALHNRGAGFTLEPDHPNRLAPGKRPFHTLIPGFLSREGRPLGPFGVMGGLMQPQGHVQVLVHLLDLGHNPQAVLDAPRWQVAPKEVLLEPGFGQALALALKDLGHPVRLEAEMGPFGRGQIILRVGEALALGTDPRADGLALAL</sequence>
<dbReference type="Gene3D" id="3.60.20.40">
    <property type="match status" value="1"/>
</dbReference>
<accession>A0A0A2WTB8</accession>
<dbReference type="InterPro" id="IPR043137">
    <property type="entry name" value="GGT_ssub_C"/>
</dbReference>
<proteinExistence type="predicted"/>
<dbReference type="InterPro" id="IPR043138">
    <property type="entry name" value="GGT_lsub"/>
</dbReference>
<dbReference type="SUPFAM" id="SSF56235">
    <property type="entry name" value="N-terminal nucleophile aminohydrolases (Ntn hydrolases)"/>
    <property type="match status" value="1"/>
</dbReference>
<dbReference type="PATRIC" id="fig|276.5.peg.91"/>
<dbReference type="PANTHER" id="PTHR43881">
    <property type="entry name" value="GAMMA-GLUTAMYLTRANSPEPTIDASE (AFU_ORTHOLOGUE AFUA_4G13580)"/>
    <property type="match status" value="1"/>
</dbReference>
<dbReference type="Gene3D" id="1.10.246.130">
    <property type="match status" value="1"/>
</dbReference>
<dbReference type="RefSeq" id="WP_038060429.1">
    <property type="nucleotide sequence ID" value="NZ_JPSL02000039.1"/>
</dbReference>
<dbReference type="GO" id="GO:0016740">
    <property type="term" value="F:transferase activity"/>
    <property type="evidence" value="ECO:0007669"/>
    <property type="project" value="UniProtKB-KW"/>
</dbReference>
<reference evidence="1 2" key="1">
    <citation type="journal article" date="2015" name="Genome Announc.">
        <title>Draft Genome Sequence of the Thermophile Thermus filiformis ATCC 43280, Producer of Carotenoid-(Di)glucoside-Branched Fatty Acid (Di)esters and Source of Hyperthermostable Enzymes of Biotechnological Interest.</title>
        <authorList>
            <person name="Mandelli F."/>
            <person name="Oliveira Ramires B."/>
            <person name="Couger M.B."/>
            <person name="Paixao D.A."/>
            <person name="Camilo C.M."/>
            <person name="Polikarpov I."/>
            <person name="Prade R."/>
            <person name="Riano-Pachon D.M."/>
            <person name="Squina F.M."/>
        </authorList>
    </citation>
    <scope>NUCLEOTIDE SEQUENCE [LARGE SCALE GENOMIC DNA]</scope>
    <source>
        <strain evidence="1 2">ATCC 43280</strain>
    </source>
</reference>
<protein>
    <submittedName>
        <fullName evidence="1">Gamma-glutamyltransferase</fullName>
    </submittedName>
</protein>
<gene>
    <name evidence="1" type="ORF">THFILI_07750</name>
</gene>
<dbReference type="OrthoDB" id="9781342at2"/>
<comment type="caution">
    <text evidence="1">The sequence shown here is derived from an EMBL/GenBank/DDBJ whole genome shotgun (WGS) entry which is preliminary data.</text>
</comment>
<organism evidence="1 2">
    <name type="scientific">Thermus filiformis</name>
    <dbReference type="NCBI Taxonomy" id="276"/>
    <lineage>
        <taxon>Bacteria</taxon>
        <taxon>Thermotogati</taxon>
        <taxon>Deinococcota</taxon>
        <taxon>Deinococci</taxon>
        <taxon>Thermales</taxon>
        <taxon>Thermaceae</taxon>
        <taxon>Thermus</taxon>
    </lineage>
</organism>
<evidence type="ECO:0000313" key="1">
    <source>
        <dbReference type="EMBL" id="KGQ23053.1"/>
    </source>
</evidence>
<dbReference type="InterPro" id="IPR029055">
    <property type="entry name" value="Ntn_hydrolases_N"/>
</dbReference>
<dbReference type="EMBL" id="JPSL02000039">
    <property type="protein sequence ID" value="KGQ23053.1"/>
    <property type="molecule type" value="Genomic_DNA"/>
</dbReference>
<dbReference type="Proteomes" id="UP000030364">
    <property type="component" value="Unassembled WGS sequence"/>
</dbReference>
<dbReference type="AlphaFoldDB" id="A0A0A2WTB8"/>
<evidence type="ECO:0000313" key="2">
    <source>
        <dbReference type="Proteomes" id="UP000030364"/>
    </source>
</evidence>
<name>A0A0A2WTB8_THEFI</name>
<dbReference type="PANTHER" id="PTHR43881:SF1">
    <property type="entry name" value="GAMMA-GLUTAMYLTRANSPEPTIDASE (AFU_ORTHOLOGUE AFUA_4G13580)"/>
    <property type="match status" value="1"/>
</dbReference>